<dbReference type="InterPro" id="IPR002481">
    <property type="entry name" value="FUR"/>
</dbReference>
<name>A0ABS6T5N1_9RHOB</name>
<keyword evidence="2" id="KW-1185">Reference proteome</keyword>
<reference evidence="1 2" key="1">
    <citation type="submission" date="2021-05" db="EMBL/GenBank/DDBJ databases">
        <title>Culturable bacteria isolated from Daya Bay.</title>
        <authorList>
            <person name="Zheng W."/>
            <person name="Yu S."/>
            <person name="Huang Y."/>
        </authorList>
    </citation>
    <scope>NUCLEOTIDE SEQUENCE [LARGE SCALE GENOMIC DNA]</scope>
    <source>
        <strain evidence="1 2">DP4N28-5</strain>
    </source>
</reference>
<dbReference type="PANTHER" id="PTHR33202:SF6">
    <property type="entry name" value="ZINC UPTAKE REGULATION PROTEIN"/>
    <property type="match status" value="1"/>
</dbReference>
<gene>
    <name evidence="1" type="ORF">KJP28_13945</name>
</gene>
<sequence length="166" mass="18121">MQDMTIPAVGFTDHDHTTCVAETLADAEQHCAEHELRFTEIRRRVLEILLDDHKALGAYEILDRLKNEGRAAQPPVAYRALDFLVTHGFAHKIERLNAYIACADPRHAHSPAFMICRVCGSVAEAVAAPSRGLLGAAARDAGFQIEQTVVEAFGVCPACAEAERAQ</sequence>
<evidence type="ECO:0000313" key="2">
    <source>
        <dbReference type="Proteomes" id="UP000756530"/>
    </source>
</evidence>
<dbReference type="PANTHER" id="PTHR33202">
    <property type="entry name" value="ZINC UPTAKE REGULATION PROTEIN"/>
    <property type="match status" value="1"/>
</dbReference>
<evidence type="ECO:0000313" key="1">
    <source>
        <dbReference type="EMBL" id="MBV7380028.1"/>
    </source>
</evidence>
<dbReference type="Proteomes" id="UP000756530">
    <property type="component" value="Unassembled WGS sequence"/>
</dbReference>
<proteinExistence type="predicted"/>
<organism evidence="1 2">
    <name type="scientific">Maritimibacter dapengensis</name>
    <dbReference type="NCBI Taxonomy" id="2836868"/>
    <lineage>
        <taxon>Bacteria</taxon>
        <taxon>Pseudomonadati</taxon>
        <taxon>Pseudomonadota</taxon>
        <taxon>Alphaproteobacteria</taxon>
        <taxon>Rhodobacterales</taxon>
        <taxon>Roseobacteraceae</taxon>
        <taxon>Maritimibacter</taxon>
    </lineage>
</organism>
<accession>A0ABS6T5N1</accession>
<dbReference type="EMBL" id="JAHUZE010000003">
    <property type="protein sequence ID" value="MBV7380028.1"/>
    <property type="molecule type" value="Genomic_DNA"/>
</dbReference>
<protein>
    <submittedName>
        <fullName evidence="1">Transcriptional repressor</fullName>
    </submittedName>
</protein>
<comment type="caution">
    <text evidence="1">The sequence shown here is derived from an EMBL/GenBank/DDBJ whole genome shotgun (WGS) entry which is preliminary data.</text>
</comment>
<dbReference type="Pfam" id="PF01475">
    <property type="entry name" value="FUR"/>
    <property type="match status" value="1"/>
</dbReference>